<comment type="pathway">
    <text evidence="2 17">Protein modification; protein glycosylation.</text>
</comment>
<dbReference type="Gene3D" id="3.10.180.20">
    <property type="entry name" value="N-Acetylglucosaminyltransferase I, Domain 2"/>
    <property type="match status" value="1"/>
</dbReference>
<dbReference type="GO" id="GO:0003827">
    <property type="term" value="F:alpha-1,3-mannosylglycoprotein 2-beta-N-acetylglucosaminyltransferase activity"/>
    <property type="evidence" value="ECO:0007669"/>
    <property type="project" value="UniProtKB-UniRule"/>
</dbReference>
<dbReference type="SUPFAM" id="SSF53448">
    <property type="entry name" value="Nucleotide-diphospho-sugar transferases"/>
    <property type="match status" value="1"/>
</dbReference>
<protein>
    <recommendedName>
        <fullName evidence="14 17">Alpha-1,3-mannosyl-glycoprotein 2-beta-N-acetylglucosaminyltransferase</fullName>
        <shortName evidence="17">GNT-I</shortName>
        <shortName evidence="17">GlcNAc-T I</shortName>
        <ecNumber evidence="14 17">2.4.1.101</ecNumber>
    </recommendedName>
    <alternativeName>
        <fullName evidence="15 17">N-glycosyl-oligosaccharide-glycoprotein N-acetylglucosaminyltransferase I</fullName>
    </alternativeName>
</protein>
<evidence type="ECO:0000256" key="11">
    <source>
        <dbReference type="ARBA" id="ARBA00023136"/>
    </source>
</evidence>
<keyword evidence="12 17" id="KW-0464">Manganese</keyword>
<sequence length="183" mass="21537">MTTSNVWKEFRPKWPAGFWDDWMRETEQRKARSCIRPEISRTGMTMQGKKGASKGLFFNTHLKKIQLNTNAVNFTQMDLSYLLKDKYDTNFVEKVENLPKLTLEGIIRKTLETRDAEESYAVSYQSAQDFIKIADKLQIMKDFKAGVPRTAYKGIVTCYISKMRIYIVPDKFTWHGYKPHWED</sequence>
<dbReference type="GO" id="GO:0030145">
    <property type="term" value="F:manganese ion binding"/>
    <property type="evidence" value="ECO:0007669"/>
    <property type="project" value="UniProtKB-UniRule"/>
</dbReference>
<reference evidence="18" key="2">
    <citation type="journal article" date="2015" name="Genome Biol.">
        <title>Comparative genomics of Steinernema reveals deeply conserved gene regulatory networks.</title>
        <authorList>
            <person name="Dillman A.R."/>
            <person name="Macchietto M."/>
            <person name="Porter C.F."/>
            <person name="Rogers A."/>
            <person name="Williams B."/>
            <person name="Antoshechkin I."/>
            <person name="Lee M.M."/>
            <person name="Goodwin Z."/>
            <person name="Lu X."/>
            <person name="Lewis E.E."/>
            <person name="Goodrich-Blair H."/>
            <person name="Stock S.P."/>
            <person name="Adams B.J."/>
            <person name="Sternberg P.W."/>
            <person name="Mortazavi A."/>
        </authorList>
    </citation>
    <scope>NUCLEOTIDE SEQUENCE [LARGE SCALE GENOMIC DNA]</scope>
    <source>
        <strain evidence="18">ALL</strain>
    </source>
</reference>
<keyword evidence="11" id="KW-0472">Membrane</keyword>
<evidence type="ECO:0000256" key="3">
    <source>
        <dbReference type="ARBA" id="ARBA00006492"/>
    </source>
</evidence>
<comment type="subcellular location">
    <subcellularLocation>
        <location evidence="1 17">Golgi apparatus membrane</location>
        <topology evidence="1 17">Single-pass type II membrane protein</topology>
    </subcellularLocation>
</comment>
<dbReference type="PANTHER" id="PTHR10468:SF0">
    <property type="entry name" value="ALPHA-1,3-MANNOSYL-GLYCOPROTEIN 2-BETA-N-ACETYLGLUCOSAMINYLTRANSFERASE"/>
    <property type="match status" value="1"/>
</dbReference>
<evidence type="ECO:0000313" key="18">
    <source>
        <dbReference type="EMBL" id="TKR81211.1"/>
    </source>
</evidence>
<evidence type="ECO:0000256" key="15">
    <source>
        <dbReference type="ARBA" id="ARBA00041712"/>
    </source>
</evidence>
<keyword evidence="10 17" id="KW-0333">Golgi apparatus</keyword>
<dbReference type="Pfam" id="PF03071">
    <property type="entry name" value="GNT-I"/>
    <property type="match status" value="1"/>
</dbReference>
<dbReference type="GO" id="GO:0000139">
    <property type="term" value="C:Golgi membrane"/>
    <property type="evidence" value="ECO:0007669"/>
    <property type="project" value="UniProtKB-SubCell"/>
</dbReference>
<proteinExistence type="inferred from homology"/>
<organism evidence="18">
    <name type="scientific">Steinernema carpocapsae</name>
    <name type="common">Entomopathogenic nematode</name>
    <dbReference type="NCBI Taxonomy" id="34508"/>
    <lineage>
        <taxon>Eukaryota</taxon>
        <taxon>Metazoa</taxon>
        <taxon>Ecdysozoa</taxon>
        <taxon>Nematoda</taxon>
        <taxon>Chromadorea</taxon>
        <taxon>Rhabditida</taxon>
        <taxon>Tylenchina</taxon>
        <taxon>Panagrolaimomorpha</taxon>
        <taxon>Strongyloidoidea</taxon>
        <taxon>Steinernematidae</taxon>
        <taxon>Steinernema</taxon>
    </lineage>
</organism>
<keyword evidence="5" id="KW-0808">Transferase</keyword>
<reference evidence="18" key="1">
    <citation type="submission" date="2013-11" db="EMBL/GenBank/DDBJ databases">
        <authorList>
            <person name="Sternberg P."/>
            <person name="Dillman A."/>
            <person name="Macchietto M."/>
        </authorList>
    </citation>
    <scope>NUCLEOTIDE SEQUENCE</scope>
    <source>
        <strain evidence="18">ALL</strain>
    </source>
</reference>
<dbReference type="InterPro" id="IPR052261">
    <property type="entry name" value="Glycosyltransferase_13"/>
</dbReference>
<evidence type="ECO:0000256" key="12">
    <source>
        <dbReference type="ARBA" id="ARBA00023211"/>
    </source>
</evidence>
<dbReference type="InterPro" id="IPR029044">
    <property type="entry name" value="Nucleotide-diphossugar_trans"/>
</dbReference>
<comment type="caution">
    <text evidence="18">The sequence shown here is derived from an EMBL/GenBank/DDBJ whole genome shotgun (WGS) entry which is preliminary data.</text>
</comment>
<accession>A0A4U5NFB4</accession>
<comment type="catalytic activity">
    <reaction evidence="16 17">
        <text>N(4)-(alpha-D-Man-(1-&gt;3)-[alpha-D-Man-(1-&gt;3)-[alpha-D-Man-(1-&gt;6)]-alpha-D-Man-(1-&gt;6)]-beta-D-Man-(1-&gt;4)-beta-D-GlcNAc-(1-&gt;4)-beta-D-GlcNAc)-L-asparaginyl-[protein] (N-glucan mannose isomer 5A1,2) + UDP-N-acetyl-alpha-D-glucosamine = N(4)-{beta-D-GlcNAc-(1-&gt;2)-alpha-D-Man-(1-&gt;3)-[alpha-D-Man-(1-&gt;3)-[alpha-D-Man-(1-&gt;6)]-alpha-D-Man-(1-&gt;6)]-beta-D-Man-(1-&gt;4)-beta-D-GlcNAc-(1-&gt;4)-beta-D-GlcNAc}-L-asparaginyl-[protein] + UDP + H(+)</text>
        <dbReference type="Rhea" id="RHEA:11456"/>
        <dbReference type="Rhea" id="RHEA-COMP:14367"/>
        <dbReference type="Rhea" id="RHEA-COMP:14368"/>
        <dbReference type="ChEBI" id="CHEBI:15378"/>
        <dbReference type="ChEBI" id="CHEBI:57705"/>
        <dbReference type="ChEBI" id="CHEBI:58223"/>
        <dbReference type="ChEBI" id="CHEBI:59087"/>
        <dbReference type="ChEBI" id="CHEBI:60625"/>
        <dbReference type="EC" id="2.4.1.101"/>
    </reaction>
</comment>
<keyword evidence="7 17" id="KW-0479">Metal-binding</keyword>
<dbReference type="GO" id="GO:0006487">
    <property type="term" value="P:protein N-linked glycosylation"/>
    <property type="evidence" value="ECO:0007669"/>
    <property type="project" value="TreeGrafter"/>
</dbReference>
<evidence type="ECO:0000256" key="14">
    <source>
        <dbReference type="ARBA" id="ARBA00038949"/>
    </source>
</evidence>
<dbReference type="OrthoDB" id="440755at2759"/>
<evidence type="ECO:0000256" key="2">
    <source>
        <dbReference type="ARBA" id="ARBA00004922"/>
    </source>
</evidence>
<evidence type="ECO:0000256" key="1">
    <source>
        <dbReference type="ARBA" id="ARBA00004323"/>
    </source>
</evidence>
<dbReference type="Gene3D" id="3.90.550.10">
    <property type="entry name" value="Spore Coat Polysaccharide Biosynthesis Protein SpsA, Chain A"/>
    <property type="match status" value="1"/>
</dbReference>
<comment type="cofactor">
    <cofactor evidence="17">
        <name>Mn(2+)</name>
        <dbReference type="ChEBI" id="CHEBI:29035"/>
    </cofactor>
    <text evidence="17">The cofactor is mostly bound to the substrate.</text>
</comment>
<keyword evidence="6" id="KW-0812">Transmembrane</keyword>
<evidence type="ECO:0000256" key="7">
    <source>
        <dbReference type="ARBA" id="ARBA00022723"/>
    </source>
</evidence>
<evidence type="ECO:0000256" key="13">
    <source>
        <dbReference type="ARBA" id="ARBA00037706"/>
    </source>
</evidence>
<evidence type="ECO:0000256" key="16">
    <source>
        <dbReference type="ARBA" id="ARBA00049421"/>
    </source>
</evidence>
<dbReference type="UniPathway" id="UPA00378"/>
<evidence type="ECO:0000256" key="8">
    <source>
        <dbReference type="ARBA" id="ARBA00022968"/>
    </source>
</evidence>
<name>A0A4U5NFB4_STECR</name>
<keyword evidence="8 17" id="KW-0735">Signal-anchor</keyword>
<dbReference type="PANTHER" id="PTHR10468">
    <property type="entry name" value="PROTEIN O-LINKED-MANNOSE BETA-1,2-N-ACETYLGLUCOSAMINYLTRANSFERASE 1/ALPHA-1,3-MANNOSYL-GLYCOPROTEIN 2-BETA-N-ACETYLGLUCOSAMINYLTRANSFERASE"/>
    <property type="match status" value="1"/>
</dbReference>
<evidence type="ECO:0000256" key="9">
    <source>
        <dbReference type="ARBA" id="ARBA00022989"/>
    </source>
</evidence>
<comment type="similarity">
    <text evidence="3 17">Belongs to the glycosyltransferase 13 family.</text>
</comment>
<evidence type="ECO:0000256" key="5">
    <source>
        <dbReference type="ARBA" id="ARBA00022679"/>
    </source>
</evidence>
<evidence type="ECO:0000256" key="6">
    <source>
        <dbReference type="ARBA" id="ARBA00022692"/>
    </source>
</evidence>
<reference evidence="18" key="3">
    <citation type="journal article" date="2019" name="G3 (Bethesda)">
        <title>Hybrid Assembly of the Genome of the Entomopathogenic Nematode Steinernema carpocapsae Identifies the X-Chromosome.</title>
        <authorList>
            <person name="Serra L."/>
            <person name="Macchietto M."/>
            <person name="Macias-Munoz A."/>
            <person name="McGill C.J."/>
            <person name="Rodriguez I.M."/>
            <person name="Rodriguez B."/>
            <person name="Murad R."/>
            <person name="Mortazavi A."/>
        </authorList>
    </citation>
    <scope>NUCLEOTIDE SEQUENCE</scope>
    <source>
        <strain evidence="18">ALL</strain>
    </source>
</reference>
<dbReference type="STRING" id="34508.A0A4U5NFB4"/>
<dbReference type="AlphaFoldDB" id="A0A4U5NFB4"/>
<evidence type="ECO:0000256" key="4">
    <source>
        <dbReference type="ARBA" id="ARBA00022676"/>
    </source>
</evidence>
<evidence type="ECO:0000256" key="10">
    <source>
        <dbReference type="ARBA" id="ARBA00023034"/>
    </source>
</evidence>
<evidence type="ECO:0000256" key="17">
    <source>
        <dbReference type="RuleBase" id="RU368119"/>
    </source>
</evidence>
<dbReference type="EMBL" id="AZBU02000004">
    <property type="protein sequence ID" value="TKR81211.1"/>
    <property type="molecule type" value="Genomic_DNA"/>
</dbReference>
<comment type="function">
    <text evidence="13 17">Initiates complex N-linked carbohydrate formation. Essential for the conversion of high-mannose to hybrid and complex N-glycans.</text>
</comment>
<keyword evidence="9" id="KW-1133">Transmembrane helix</keyword>
<dbReference type="EC" id="2.4.1.101" evidence="14 17"/>
<dbReference type="InterPro" id="IPR004139">
    <property type="entry name" value="Glyco_trans_13"/>
</dbReference>
<gene>
    <name evidence="18" type="ORF">L596_015122</name>
</gene>
<keyword evidence="4 17" id="KW-0328">Glycosyltransferase</keyword>